<feature type="region of interest" description="Disordered" evidence="1">
    <location>
        <begin position="92"/>
        <end position="115"/>
    </location>
</feature>
<keyword evidence="3" id="KW-1185">Reference proteome</keyword>
<name>A0ABQ5HTL9_9ASTR</name>
<accession>A0ABQ5HTL9</accession>
<reference evidence="2" key="2">
    <citation type="submission" date="2022-01" db="EMBL/GenBank/DDBJ databases">
        <authorList>
            <person name="Yamashiro T."/>
            <person name="Shiraishi A."/>
            <person name="Satake H."/>
            <person name="Nakayama K."/>
        </authorList>
    </citation>
    <scope>NUCLEOTIDE SEQUENCE</scope>
</reference>
<comment type="caution">
    <text evidence="2">The sequence shown here is derived from an EMBL/GenBank/DDBJ whole genome shotgun (WGS) entry which is preliminary data.</text>
</comment>
<reference evidence="2" key="1">
    <citation type="journal article" date="2022" name="Int. J. Mol. Sci.">
        <title>Draft Genome of Tanacetum Coccineum: Genomic Comparison of Closely Related Tanacetum-Family Plants.</title>
        <authorList>
            <person name="Yamashiro T."/>
            <person name="Shiraishi A."/>
            <person name="Nakayama K."/>
            <person name="Satake H."/>
        </authorList>
    </citation>
    <scope>NUCLEOTIDE SEQUENCE</scope>
</reference>
<organism evidence="2 3">
    <name type="scientific">Tanacetum coccineum</name>
    <dbReference type="NCBI Taxonomy" id="301880"/>
    <lineage>
        <taxon>Eukaryota</taxon>
        <taxon>Viridiplantae</taxon>
        <taxon>Streptophyta</taxon>
        <taxon>Embryophyta</taxon>
        <taxon>Tracheophyta</taxon>
        <taxon>Spermatophyta</taxon>
        <taxon>Magnoliopsida</taxon>
        <taxon>eudicotyledons</taxon>
        <taxon>Gunneridae</taxon>
        <taxon>Pentapetalae</taxon>
        <taxon>asterids</taxon>
        <taxon>campanulids</taxon>
        <taxon>Asterales</taxon>
        <taxon>Asteraceae</taxon>
        <taxon>Asteroideae</taxon>
        <taxon>Anthemideae</taxon>
        <taxon>Anthemidinae</taxon>
        <taxon>Tanacetum</taxon>
    </lineage>
</organism>
<dbReference type="EMBL" id="BQNB010019965">
    <property type="protein sequence ID" value="GJT90889.1"/>
    <property type="molecule type" value="Genomic_DNA"/>
</dbReference>
<evidence type="ECO:0000313" key="2">
    <source>
        <dbReference type="EMBL" id="GJT90889.1"/>
    </source>
</evidence>
<proteinExistence type="predicted"/>
<sequence length="135" mass="15570">MPNDLEKLLRDLNMIRDGNKVSVQSEVNGKKHVMISATKVFFNSPKMKFLHPKPSAESRFQNVMELLPQQVFRIKYRIELLVHYNVSATFDVSDLSPYSGESEDEENSRMSFSQAGEDDARALDCNVNFVEYLEF</sequence>
<gene>
    <name evidence="2" type="ORF">Tco_1079734</name>
</gene>
<evidence type="ECO:0000313" key="3">
    <source>
        <dbReference type="Proteomes" id="UP001151760"/>
    </source>
</evidence>
<protein>
    <submittedName>
        <fullName evidence="2">Uncharacterized protein</fullName>
    </submittedName>
</protein>
<dbReference type="Proteomes" id="UP001151760">
    <property type="component" value="Unassembled WGS sequence"/>
</dbReference>
<evidence type="ECO:0000256" key="1">
    <source>
        <dbReference type="SAM" id="MobiDB-lite"/>
    </source>
</evidence>